<dbReference type="SUPFAM" id="SSF53720">
    <property type="entry name" value="ALDH-like"/>
    <property type="match status" value="1"/>
</dbReference>
<name>A0ABW7QED8_9MICO</name>
<proteinExistence type="inferred from homology"/>
<feature type="active site" evidence="2">
    <location>
        <position position="271"/>
    </location>
</feature>
<dbReference type="Gene3D" id="3.40.605.10">
    <property type="entry name" value="Aldehyde Dehydrogenase, Chain A, domain 1"/>
    <property type="match status" value="1"/>
</dbReference>
<evidence type="ECO:0000313" key="5">
    <source>
        <dbReference type="EMBL" id="MFH8252547.1"/>
    </source>
</evidence>
<dbReference type="PROSITE" id="PS00070">
    <property type="entry name" value="ALDEHYDE_DEHYDR_CYS"/>
    <property type="match status" value="1"/>
</dbReference>
<dbReference type="InterPro" id="IPR016160">
    <property type="entry name" value="Ald_DH_CS_CYS"/>
</dbReference>
<organism evidence="5 6">
    <name type="scientific">Microbacterium alkaliflavum</name>
    <dbReference type="NCBI Taxonomy" id="3248839"/>
    <lineage>
        <taxon>Bacteria</taxon>
        <taxon>Bacillati</taxon>
        <taxon>Actinomycetota</taxon>
        <taxon>Actinomycetes</taxon>
        <taxon>Micrococcales</taxon>
        <taxon>Microbacteriaceae</taxon>
        <taxon>Microbacterium</taxon>
    </lineage>
</organism>
<gene>
    <name evidence="5" type="ORF">ACH3VR_19425</name>
</gene>
<reference evidence="5 6" key="1">
    <citation type="submission" date="2024-09" db="EMBL/GenBank/DDBJ databases">
        <authorList>
            <person name="Pan X."/>
        </authorList>
    </citation>
    <scope>NUCLEOTIDE SEQUENCE [LARGE SCALE GENOMIC DNA]</scope>
    <source>
        <strain evidence="5 6">B2969</strain>
    </source>
</reference>
<dbReference type="PANTHER" id="PTHR11699">
    <property type="entry name" value="ALDEHYDE DEHYDROGENASE-RELATED"/>
    <property type="match status" value="1"/>
</dbReference>
<protein>
    <submittedName>
        <fullName evidence="5">Aldehyde dehydrogenase family protein</fullName>
    </submittedName>
</protein>
<dbReference type="Gene3D" id="3.40.309.10">
    <property type="entry name" value="Aldehyde Dehydrogenase, Chain A, domain 2"/>
    <property type="match status" value="1"/>
</dbReference>
<dbReference type="InterPro" id="IPR016163">
    <property type="entry name" value="Ald_DH_C"/>
</dbReference>
<dbReference type="InterPro" id="IPR015590">
    <property type="entry name" value="Aldehyde_DH_dom"/>
</dbReference>
<dbReference type="InterPro" id="IPR029510">
    <property type="entry name" value="Ald_DH_CS_GLU"/>
</dbReference>
<dbReference type="EMBL" id="JBIQWL010000010">
    <property type="protein sequence ID" value="MFH8252547.1"/>
    <property type="molecule type" value="Genomic_DNA"/>
</dbReference>
<feature type="domain" description="Aldehyde dehydrogenase" evidence="4">
    <location>
        <begin position="37"/>
        <end position="495"/>
    </location>
</feature>
<accession>A0ABW7QED8</accession>
<comment type="similarity">
    <text evidence="3">Belongs to the aldehyde dehydrogenase family.</text>
</comment>
<evidence type="ECO:0000259" key="4">
    <source>
        <dbReference type="Pfam" id="PF00171"/>
    </source>
</evidence>
<evidence type="ECO:0000256" key="2">
    <source>
        <dbReference type="PROSITE-ProRule" id="PRU10007"/>
    </source>
</evidence>
<evidence type="ECO:0000256" key="3">
    <source>
        <dbReference type="RuleBase" id="RU003345"/>
    </source>
</evidence>
<dbReference type="PROSITE" id="PS00687">
    <property type="entry name" value="ALDEHYDE_DEHYDR_GLU"/>
    <property type="match status" value="1"/>
</dbReference>
<dbReference type="InterPro" id="IPR016162">
    <property type="entry name" value="Ald_DH_N"/>
</dbReference>
<evidence type="ECO:0000256" key="1">
    <source>
        <dbReference type="ARBA" id="ARBA00023002"/>
    </source>
</evidence>
<dbReference type="Proteomes" id="UP001610861">
    <property type="component" value="Unassembled WGS sequence"/>
</dbReference>
<evidence type="ECO:0000313" key="6">
    <source>
        <dbReference type="Proteomes" id="UP001610861"/>
    </source>
</evidence>
<sequence>MTDQLTAAAILRGGPADEFVAREDFPPLTHYIDGEFVPSYSDEVFTLVNPATGENLVSVPNGTADDTDAAIAAAKAALPAWRRTTPKTRAELLLKIADRIEASSGLFKRLEALNTGKPHPVADDDVSSTVDVFRFAAGAARAFSEVGSAEYVEGHTSILVREPIGVVGAVVPWNYPLLMGAWKIAPILAAGNTLVVKPSEQTPLSLLKLVEVVGDLIPAGVLNVVLGTGPVVGERLSTSPDVDLVALTGSVRSGKAVATAAAGSLKRVHLELGGKAPVVILPDADLALAAEGVRTAGYWNAGQECGAGTRVLVHESVADRFTSLLADQVRTLKVGEPWAGDDVEIGPMISEAHFGRVTAFLERAIADGAVPVVGGAPLPGPGFFIAPTVLADVAPRSEASQEEIFGPVVTIETFADTAEAIERANEVPYGLAASVWTRDASDAIELPKQLDFGTVWVNAHLVIANEAPWGGFKGSGYGRDLSAYALQDYSRTKHVQINHSR</sequence>
<dbReference type="Pfam" id="PF00171">
    <property type="entry name" value="Aldedh"/>
    <property type="match status" value="1"/>
</dbReference>
<comment type="caution">
    <text evidence="5">The sequence shown here is derived from an EMBL/GenBank/DDBJ whole genome shotgun (WGS) entry which is preliminary data.</text>
</comment>
<keyword evidence="1 3" id="KW-0560">Oxidoreductase</keyword>
<dbReference type="InterPro" id="IPR016161">
    <property type="entry name" value="Ald_DH/histidinol_DH"/>
</dbReference>
<dbReference type="RefSeq" id="WP_397557978.1">
    <property type="nucleotide sequence ID" value="NZ_JBIQWL010000010.1"/>
</dbReference>
<keyword evidence="6" id="KW-1185">Reference proteome</keyword>